<dbReference type="Proteomes" id="UP000198937">
    <property type="component" value="Unassembled WGS sequence"/>
</dbReference>
<accession>A0A1C6VCM1</accession>
<evidence type="ECO:0000313" key="2">
    <source>
        <dbReference type="EMBL" id="SCL64151.1"/>
    </source>
</evidence>
<dbReference type="Gene3D" id="1.10.260.40">
    <property type="entry name" value="lambda repressor-like DNA-binding domains"/>
    <property type="match status" value="1"/>
</dbReference>
<keyword evidence="3" id="KW-1185">Reference proteome</keyword>
<dbReference type="SMART" id="SM00530">
    <property type="entry name" value="HTH_XRE"/>
    <property type="match status" value="1"/>
</dbReference>
<dbReference type="EMBL" id="FMIA01000002">
    <property type="protein sequence ID" value="SCL64151.1"/>
    <property type="molecule type" value="Genomic_DNA"/>
</dbReference>
<proteinExistence type="predicted"/>
<evidence type="ECO:0000313" key="3">
    <source>
        <dbReference type="Proteomes" id="UP000198937"/>
    </source>
</evidence>
<dbReference type="Pfam" id="PF13560">
    <property type="entry name" value="HTH_31"/>
    <property type="match status" value="1"/>
</dbReference>
<name>A0A1C6VCM1_9ACTN</name>
<dbReference type="GO" id="GO:0003677">
    <property type="term" value="F:DNA binding"/>
    <property type="evidence" value="ECO:0007669"/>
    <property type="project" value="InterPro"/>
</dbReference>
<dbReference type="CDD" id="cd00093">
    <property type="entry name" value="HTH_XRE"/>
    <property type="match status" value="1"/>
</dbReference>
<feature type="domain" description="HTH cro/C1-type" evidence="1">
    <location>
        <begin position="15"/>
        <end position="70"/>
    </location>
</feature>
<reference evidence="3" key="1">
    <citation type="submission" date="2016-06" db="EMBL/GenBank/DDBJ databases">
        <authorList>
            <person name="Varghese N."/>
            <person name="Submissions Spin"/>
        </authorList>
    </citation>
    <scope>NUCLEOTIDE SEQUENCE [LARGE SCALE GENOMIC DNA]</scope>
    <source>
        <strain evidence="3">DSM 45577</strain>
    </source>
</reference>
<gene>
    <name evidence="2" type="ORF">GA0070617_5396</name>
</gene>
<dbReference type="InterPro" id="IPR001387">
    <property type="entry name" value="Cro/C1-type_HTH"/>
</dbReference>
<sequence>MIEGELRELPIGRRVAQWRIRRRLTQQMLADRLGKSKSWVDKVERGIRTLDRYSVIQDLGRVLRVDPVLLLGRPEPPTVTPAADGVEEVRAALARYDSAPAVRPAPTAAELDRQVAHAWLAYQHAHYPQLLRTLPALLDTVRPVRAEPAGEVYRVTAAVLVKLGAAELAWLAADRAMTMAAGDPLRAAVAAIPLGAALRALGRGRLALAATVAAADALPGTELWSPSGAELSVRGTLLVEGAFAAANCGDRSRAEELLDRAALLAEWRRLPAEHRGAYLVDVARAFLLVGDVPAAGRTLVELDRTAPDELRSRPFAGTVLAAVLRGGAVPAEVLRLAQRLPSIR</sequence>
<dbReference type="AlphaFoldDB" id="A0A1C6VCM1"/>
<dbReference type="PROSITE" id="PS50943">
    <property type="entry name" value="HTH_CROC1"/>
    <property type="match status" value="1"/>
</dbReference>
<protein>
    <submittedName>
        <fullName evidence="2">Helix-turn-helix domain-containing protein</fullName>
    </submittedName>
</protein>
<organism evidence="2 3">
    <name type="scientific">Micromonospora yangpuensis</name>
    <dbReference type="NCBI Taxonomy" id="683228"/>
    <lineage>
        <taxon>Bacteria</taxon>
        <taxon>Bacillati</taxon>
        <taxon>Actinomycetota</taxon>
        <taxon>Actinomycetes</taxon>
        <taxon>Micromonosporales</taxon>
        <taxon>Micromonosporaceae</taxon>
        <taxon>Micromonospora</taxon>
    </lineage>
</organism>
<dbReference type="SUPFAM" id="SSF47413">
    <property type="entry name" value="lambda repressor-like DNA-binding domains"/>
    <property type="match status" value="1"/>
</dbReference>
<dbReference type="STRING" id="683228.GA0070617_5396"/>
<evidence type="ECO:0000259" key="1">
    <source>
        <dbReference type="PROSITE" id="PS50943"/>
    </source>
</evidence>
<dbReference type="InterPro" id="IPR010982">
    <property type="entry name" value="Lambda_DNA-bd_dom_sf"/>
</dbReference>